<dbReference type="InterPro" id="IPR057982">
    <property type="entry name" value="TPR_NAA35"/>
</dbReference>
<evidence type="ECO:0000313" key="8">
    <source>
        <dbReference type="Proteomes" id="UP000536275"/>
    </source>
</evidence>
<comment type="caution">
    <text evidence="7">The sequence shown here is derived from an EMBL/GenBank/DDBJ whole genome shotgun (WGS) entry which is preliminary data.</text>
</comment>
<sequence>MVLSSLNRLTIDKSRPDFNYETDEDLIDITKEIFASLESITNNKVVKSPYFELLEGTRALEVLNPRLDTGLIKLTPEEITFDCSKPQEVNVIINIQTKLLSNLVNWLESNSLPVTVLSCRYVQTLLVNYLNHENSGLGKFSFYNSRLPAVDYSKDNLNYQFVHRVLKTTVLYEEEDLNTKSMNLNFFEDISPVYFIEEINDCIEWILSNDEIIEADTLITQLKIVANLVKFENTFKTTQHTNAINQITKLQNVKFDDTVIPMGSFSKFIQVDLVNKSIPEKLTSIDLETTWDCLTNIFKTIHRFTNQANSIKSINQLYDFLHYNIKFPIEKFSVFARGFFQLYFIRDNKSIFGSNNVNLPNLVIDWIENVIGKSTIMLGKFENNLSQIKDNVKAEIIKVHNANLNDLESGMYHYLTTFASNPCRSQQLLSKGLVLWDTLQVGWESFEYEMHKTYGVGDEFATGELSISVTSYVYFGKMQLMLELLLNGLSLDLYKPFEMYLIYWYADYLILNIIEHLENRVSQILLGKINHLETNIPKKIKKLKAGPKKDQLKEINLYNQQVIIPQLTATLNFNQDYLIKSLKAMRNLTQCQLKYLSVLSKLQIIDYTKGPINNLTSMENLYYLRMKPWSSIGVPMFPTFEQYQSVLTTNTAPGSNNKLTLMKCLELLASAKNNLVVVEKEYHQLIDYIKRDTKNNFLQDSLIITWYEELISAIEQLNDNISQISKIISLNKDDLKLKNKYKINITQGCHKYFPNISIIPCIGLKRAAWQIHHHNDTKRGWLVGIDDFGNKYYETDAPEEIHLRTRWVEYSQWNQDMSQVEPGWHYWLGYGTNTPPNALIGDAKTTRAYPLPAHHKPNLTNTPGAYVCYNTAKPKFKSWTPEVKERA</sequence>
<keyword evidence="7" id="KW-0808">Transferase</keyword>
<feature type="domain" description="NAA35-like TPR repeats" evidence="6">
    <location>
        <begin position="310"/>
        <end position="754"/>
    </location>
</feature>
<feature type="domain" description="NAA35-like N-terminal" evidence="5">
    <location>
        <begin position="43"/>
        <end position="194"/>
    </location>
</feature>
<keyword evidence="4" id="KW-0963">Cytoplasm</keyword>
<evidence type="ECO:0000256" key="4">
    <source>
        <dbReference type="ARBA" id="ARBA00022490"/>
    </source>
</evidence>
<dbReference type="Proteomes" id="UP000536275">
    <property type="component" value="Unassembled WGS sequence"/>
</dbReference>
<dbReference type="PANTHER" id="PTHR21373">
    <property type="entry name" value="GLUCOSE REPRESSIBLE PROTEIN MAK10"/>
    <property type="match status" value="1"/>
</dbReference>
<dbReference type="InterPro" id="IPR007244">
    <property type="entry name" value="Naa35_N"/>
</dbReference>
<dbReference type="InterPro" id="IPR007763">
    <property type="entry name" value="NDUFA12"/>
</dbReference>
<evidence type="ECO:0000259" key="5">
    <source>
        <dbReference type="Pfam" id="PF04112"/>
    </source>
</evidence>
<dbReference type="Pfam" id="PF05071">
    <property type="entry name" value="NDUFA12"/>
    <property type="match status" value="1"/>
</dbReference>
<evidence type="ECO:0000259" key="6">
    <source>
        <dbReference type="Pfam" id="PF25789"/>
    </source>
</evidence>
<gene>
    <name evidence="7" type="ORF">FOB64_000543</name>
</gene>
<dbReference type="GO" id="GO:0016740">
    <property type="term" value="F:transferase activity"/>
    <property type="evidence" value="ECO:0007669"/>
    <property type="project" value="UniProtKB-KW"/>
</dbReference>
<name>A0A8H6F6I7_CANAX</name>
<dbReference type="PANTHER" id="PTHR21373:SF0">
    <property type="entry name" value="N-ALPHA-ACETYLTRANSFERASE 35, NATC AUXILIARY SUBUNIT"/>
    <property type="match status" value="1"/>
</dbReference>
<reference evidence="7 8" key="1">
    <citation type="submission" date="2020-03" db="EMBL/GenBank/DDBJ databases">
        <title>FDA dAtabase for Regulatory Grade micrObial Sequences (FDA-ARGOS): Supporting development and validation of Infectious Disease Dx tests.</title>
        <authorList>
            <person name="Campos J."/>
            <person name="Goldberg B."/>
            <person name="Tallon L."/>
            <person name="Sadzewicz L."/>
            <person name="Vavikolanu K."/>
            <person name="Mehta A."/>
            <person name="Aluvathingal J."/>
            <person name="Nadendla S."/>
            <person name="Nandy P."/>
            <person name="Geyer C."/>
            <person name="Yan Y."/>
            <person name="Sichtig H."/>
        </authorList>
    </citation>
    <scope>NUCLEOTIDE SEQUENCE [LARGE SCALE GENOMIC DNA]</scope>
    <source>
        <strain evidence="7 8">FDAARGOS_656</strain>
    </source>
</reference>
<evidence type="ECO:0000313" key="7">
    <source>
        <dbReference type="EMBL" id="KAF6072509.1"/>
    </source>
</evidence>
<evidence type="ECO:0000256" key="3">
    <source>
        <dbReference type="ARBA" id="ARBA00007355"/>
    </source>
</evidence>
<dbReference type="Pfam" id="PF04112">
    <property type="entry name" value="Mak10"/>
    <property type="match status" value="1"/>
</dbReference>
<comment type="subcellular location">
    <subcellularLocation>
        <location evidence="1">Cytoplasm</location>
    </subcellularLocation>
</comment>
<proteinExistence type="inferred from homology"/>
<comment type="similarity">
    <text evidence="2">Belongs to the MAK10 family.</text>
</comment>
<dbReference type="GO" id="GO:0045271">
    <property type="term" value="C:respiratory chain complex I"/>
    <property type="evidence" value="ECO:0007669"/>
    <property type="project" value="InterPro"/>
</dbReference>
<organism evidence="7 8">
    <name type="scientific">Candida albicans</name>
    <name type="common">Yeast</name>
    <dbReference type="NCBI Taxonomy" id="5476"/>
    <lineage>
        <taxon>Eukaryota</taxon>
        <taxon>Fungi</taxon>
        <taxon>Dikarya</taxon>
        <taxon>Ascomycota</taxon>
        <taxon>Saccharomycotina</taxon>
        <taxon>Pichiomycetes</taxon>
        <taxon>Debaryomycetaceae</taxon>
        <taxon>Candida/Lodderomyces clade</taxon>
        <taxon>Candida</taxon>
    </lineage>
</organism>
<dbReference type="Pfam" id="PF25789">
    <property type="entry name" value="TPR_NAA35"/>
    <property type="match status" value="1"/>
</dbReference>
<comment type="similarity">
    <text evidence="3">Belongs to the complex I NDUFA12 subunit family.</text>
</comment>
<evidence type="ECO:0000256" key="1">
    <source>
        <dbReference type="ARBA" id="ARBA00004496"/>
    </source>
</evidence>
<protein>
    <submittedName>
        <fullName evidence="7">Mak10 subunit, NatC N(Alpha)-terminal acetyltransferase family protein</fullName>
    </submittedName>
</protein>
<dbReference type="AlphaFoldDB" id="A0A8H6F6I7"/>
<dbReference type="EMBL" id="JABWAD010000007">
    <property type="protein sequence ID" value="KAF6072509.1"/>
    <property type="molecule type" value="Genomic_DNA"/>
</dbReference>
<dbReference type="GO" id="GO:0031417">
    <property type="term" value="C:NatC complex"/>
    <property type="evidence" value="ECO:0007669"/>
    <property type="project" value="InterPro"/>
</dbReference>
<evidence type="ECO:0000256" key="2">
    <source>
        <dbReference type="ARBA" id="ARBA00006289"/>
    </source>
</evidence>
<accession>A0A8H6F6I7</accession>
<dbReference type="InterPro" id="IPR057983">
    <property type="entry name" value="NAA35-like_N"/>
</dbReference>